<accession>A0ABP5IGC1</accession>
<dbReference type="RefSeq" id="WP_291793416.1">
    <property type="nucleotide sequence ID" value="NZ_BAAAPZ010000008.1"/>
</dbReference>
<feature type="region of interest" description="Disordered" evidence="6">
    <location>
        <begin position="49"/>
        <end position="80"/>
    </location>
</feature>
<feature type="transmembrane region" description="Helical" evidence="7">
    <location>
        <begin position="13"/>
        <end position="31"/>
    </location>
</feature>
<protein>
    <recommendedName>
        <fullName evidence="8">Cytochrome c assembly protein domain-containing protein</fullName>
    </recommendedName>
</protein>
<dbReference type="EMBL" id="BAAAPZ010000008">
    <property type="protein sequence ID" value="GAA2099999.1"/>
    <property type="molecule type" value="Genomic_DNA"/>
</dbReference>
<evidence type="ECO:0000256" key="7">
    <source>
        <dbReference type="SAM" id="Phobius"/>
    </source>
</evidence>
<sequence>MNVNTLLAEWSDLLIYSAIAVYAVAFIMYAFDLFGPGFVRGIGAQTGAEAGTRGARSGRASGAEAGREDARSSAAGASGDSARSAGAAAAADAGAGRSGASATAVLETAAAEGTGDGAEDAQASGGDGSAPVSERRLRRWARVGTALTVLAALLQLGAIVTRTAAVMRVPWSNLMEYALIASAFVAVGYIVLLFFKDVRYLGTMVTGAVLLTLGLCITVFYTPAAGIIPALDNYWIWIHVPIAILSTVLLSLSACMAAVQILKAWSEGRETVPGVLRFVRALPSSEDLERTSYRLAAVGFVTWTFTLLAGAFWAEIAWGRYWGWDAKEIWTFVVWVVYAAYLHARATRGWTATRVAVLNLIGVATILFNATIVNTYFDGLHSYAGV</sequence>
<keyword evidence="5 7" id="KW-0472">Membrane</keyword>
<name>A0ABP5IGC1_9MICO</name>
<feature type="transmembrane region" description="Helical" evidence="7">
    <location>
        <begin position="207"/>
        <end position="228"/>
    </location>
</feature>
<feature type="transmembrane region" description="Helical" evidence="7">
    <location>
        <begin position="143"/>
        <end position="165"/>
    </location>
</feature>
<dbReference type="InterPro" id="IPR017562">
    <property type="entry name" value="Cyt_c_biogenesis_CcsA"/>
</dbReference>
<organism evidence="9 10">
    <name type="scientific">Brevibacterium salitolerans</name>
    <dbReference type="NCBI Taxonomy" id="1403566"/>
    <lineage>
        <taxon>Bacteria</taxon>
        <taxon>Bacillati</taxon>
        <taxon>Actinomycetota</taxon>
        <taxon>Actinomycetes</taxon>
        <taxon>Micrococcales</taxon>
        <taxon>Brevibacteriaceae</taxon>
        <taxon>Brevibacterium</taxon>
    </lineage>
</organism>
<dbReference type="PANTHER" id="PTHR30071:SF1">
    <property type="entry name" value="CYTOCHROME B_B6 PROTEIN-RELATED"/>
    <property type="match status" value="1"/>
</dbReference>
<feature type="transmembrane region" description="Helical" evidence="7">
    <location>
        <begin position="234"/>
        <end position="259"/>
    </location>
</feature>
<dbReference type="InterPro" id="IPR045062">
    <property type="entry name" value="Cyt_c_biogenesis_CcsA/CcmC"/>
</dbReference>
<feature type="domain" description="Cytochrome c assembly protein" evidence="8">
    <location>
        <begin position="171"/>
        <end position="381"/>
    </location>
</feature>
<reference evidence="10" key="1">
    <citation type="journal article" date="2019" name="Int. J. Syst. Evol. Microbiol.">
        <title>The Global Catalogue of Microorganisms (GCM) 10K type strain sequencing project: providing services to taxonomists for standard genome sequencing and annotation.</title>
        <authorList>
            <consortium name="The Broad Institute Genomics Platform"/>
            <consortium name="The Broad Institute Genome Sequencing Center for Infectious Disease"/>
            <person name="Wu L."/>
            <person name="Ma J."/>
        </authorList>
    </citation>
    <scope>NUCLEOTIDE SEQUENCE [LARGE SCALE GENOMIC DNA]</scope>
    <source>
        <strain evidence="10">JCM 15900</strain>
    </source>
</reference>
<gene>
    <name evidence="9" type="ORF">GCM10009823_22120</name>
</gene>
<comment type="subcellular location">
    <subcellularLocation>
        <location evidence="1">Membrane</location>
        <topology evidence="1">Multi-pass membrane protein</topology>
    </subcellularLocation>
</comment>
<evidence type="ECO:0000259" key="8">
    <source>
        <dbReference type="Pfam" id="PF01578"/>
    </source>
</evidence>
<keyword evidence="10" id="KW-1185">Reference proteome</keyword>
<dbReference type="InterPro" id="IPR002541">
    <property type="entry name" value="Cyt_c_assembly"/>
</dbReference>
<evidence type="ECO:0000256" key="2">
    <source>
        <dbReference type="ARBA" id="ARBA00022692"/>
    </source>
</evidence>
<evidence type="ECO:0000313" key="9">
    <source>
        <dbReference type="EMBL" id="GAA2099999.1"/>
    </source>
</evidence>
<dbReference type="Pfam" id="PF01578">
    <property type="entry name" value="Cytochrom_C_asm"/>
    <property type="match status" value="1"/>
</dbReference>
<feature type="transmembrane region" description="Helical" evidence="7">
    <location>
        <begin position="177"/>
        <end position="195"/>
    </location>
</feature>
<keyword evidence="2 7" id="KW-0812">Transmembrane</keyword>
<evidence type="ECO:0000256" key="4">
    <source>
        <dbReference type="ARBA" id="ARBA00022989"/>
    </source>
</evidence>
<feature type="transmembrane region" description="Helical" evidence="7">
    <location>
        <begin position="295"/>
        <end position="314"/>
    </location>
</feature>
<keyword evidence="4 7" id="KW-1133">Transmembrane helix</keyword>
<feature type="transmembrane region" description="Helical" evidence="7">
    <location>
        <begin position="356"/>
        <end position="377"/>
    </location>
</feature>
<proteinExistence type="predicted"/>
<keyword evidence="3" id="KW-0201">Cytochrome c-type biogenesis</keyword>
<dbReference type="Proteomes" id="UP001500984">
    <property type="component" value="Unassembled WGS sequence"/>
</dbReference>
<evidence type="ECO:0000256" key="3">
    <source>
        <dbReference type="ARBA" id="ARBA00022748"/>
    </source>
</evidence>
<evidence type="ECO:0000313" key="10">
    <source>
        <dbReference type="Proteomes" id="UP001500984"/>
    </source>
</evidence>
<comment type="caution">
    <text evidence="9">The sequence shown here is derived from an EMBL/GenBank/DDBJ whole genome shotgun (WGS) entry which is preliminary data.</text>
</comment>
<feature type="compositionally biased region" description="Low complexity" evidence="6">
    <location>
        <begin position="49"/>
        <end position="64"/>
    </location>
</feature>
<evidence type="ECO:0000256" key="5">
    <source>
        <dbReference type="ARBA" id="ARBA00023136"/>
    </source>
</evidence>
<feature type="transmembrane region" description="Helical" evidence="7">
    <location>
        <begin position="326"/>
        <end position="344"/>
    </location>
</feature>
<evidence type="ECO:0000256" key="1">
    <source>
        <dbReference type="ARBA" id="ARBA00004141"/>
    </source>
</evidence>
<dbReference type="PANTHER" id="PTHR30071">
    <property type="entry name" value="HEME EXPORTER PROTEIN C"/>
    <property type="match status" value="1"/>
</dbReference>
<evidence type="ECO:0000256" key="6">
    <source>
        <dbReference type="SAM" id="MobiDB-lite"/>
    </source>
</evidence>
<dbReference type="NCBIfam" id="TIGR03144">
    <property type="entry name" value="cytochr_II_ccsB"/>
    <property type="match status" value="1"/>
</dbReference>